<dbReference type="InterPro" id="IPR051222">
    <property type="entry name" value="PPR/CCM1_RNA-binding"/>
</dbReference>
<dbReference type="OrthoDB" id="1808268at2759"/>
<keyword evidence="4" id="KW-1185">Reference proteome</keyword>
<evidence type="ECO:0000256" key="1">
    <source>
        <dbReference type="ARBA" id="ARBA00022737"/>
    </source>
</evidence>
<dbReference type="InterPro" id="IPR002885">
    <property type="entry name" value="PPR_rpt"/>
</dbReference>
<feature type="repeat" description="PPR" evidence="2">
    <location>
        <begin position="6"/>
        <end position="40"/>
    </location>
</feature>
<dbReference type="PANTHER" id="PTHR47942">
    <property type="entry name" value="TETRATRICOPEPTIDE REPEAT (TPR)-LIKE SUPERFAMILY PROTEIN-RELATED"/>
    <property type="match status" value="1"/>
</dbReference>
<organism evidence="3 4">
    <name type="scientific">Thalictrum thalictroides</name>
    <name type="common">Rue-anemone</name>
    <name type="synonym">Anemone thalictroides</name>
    <dbReference type="NCBI Taxonomy" id="46969"/>
    <lineage>
        <taxon>Eukaryota</taxon>
        <taxon>Viridiplantae</taxon>
        <taxon>Streptophyta</taxon>
        <taxon>Embryophyta</taxon>
        <taxon>Tracheophyta</taxon>
        <taxon>Spermatophyta</taxon>
        <taxon>Magnoliopsida</taxon>
        <taxon>Ranunculales</taxon>
        <taxon>Ranunculaceae</taxon>
        <taxon>Thalictroideae</taxon>
        <taxon>Thalictrum</taxon>
    </lineage>
</organism>
<accession>A0A7J6V1E5</accession>
<name>A0A7J6V1E5_THATH</name>
<proteinExistence type="predicted"/>
<evidence type="ECO:0000256" key="2">
    <source>
        <dbReference type="PROSITE-ProRule" id="PRU00708"/>
    </source>
</evidence>
<keyword evidence="1" id="KW-0677">Repeat</keyword>
<dbReference type="InterPro" id="IPR011990">
    <property type="entry name" value="TPR-like_helical_dom_sf"/>
</dbReference>
<dbReference type="Pfam" id="PF13041">
    <property type="entry name" value="PPR_2"/>
    <property type="match status" value="1"/>
</dbReference>
<sequence length="87" mass="10425">MDYFWDMVRYNVMVSFLCMVGRVKETCGALQEMRKKGFIPDVFSYNSVMEACCREDIAPCQKVVGRNVYEWVSWEFEDIQHSYWQTI</sequence>
<comment type="caution">
    <text evidence="3">The sequence shown here is derived from an EMBL/GenBank/DDBJ whole genome shotgun (WGS) entry which is preliminary data.</text>
</comment>
<evidence type="ECO:0000313" key="3">
    <source>
        <dbReference type="EMBL" id="KAF5178643.1"/>
    </source>
</evidence>
<dbReference type="Proteomes" id="UP000554482">
    <property type="component" value="Unassembled WGS sequence"/>
</dbReference>
<dbReference type="NCBIfam" id="TIGR00756">
    <property type="entry name" value="PPR"/>
    <property type="match status" value="1"/>
</dbReference>
<dbReference type="PANTHER" id="PTHR47942:SF16">
    <property type="entry name" value="PENTATRICOPEPTIDE REPEAT DOMAIN CONTAINING PROTEIN-RELATED"/>
    <property type="match status" value="1"/>
</dbReference>
<dbReference type="EMBL" id="JABWDY010039838">
    <property type="protein sequence ID" value="KAF5178643.1"/>
    <property type="molecule type" value="Genomic_DNA"/>
</dbReference>
<dbReference type="PROSITE" id="PS51375">
    <property type="entry name" value="PPR"/>
    <property type="match status" value="1"/>
</dbReference>
<reference evidence="3 4" key="1">
    <citation type="submission" date="2020-06" db="EMBL/GenBank/DDBJ databases">
        <title>Transcriptomic and genomic resources for Thalictrum thalictroides and T. hernandezii: Facilitating candidate gene discovery in an emerging model plant lineage.</title>
        <authorList>
            <person name="Arias T."/>
            <person name="Riano-Pachon D.M."/>
            <person name="Di Stilio V.S."/>
        </authorList>
    </citation>
    <scope>NUCLEOTIDE SEQUENCE [LARGE SCALE GENOMIC DNA]</scope>
    <source>
        <strain evidence="4">cv. WT478/WT964</strain>
        <tissue evidence="3">Leaves</tissue>
    </source>
</reference>
<dbReference type="AlphaFoldDB" id="A0A7J6V1E5"/>
<protein>
    <submittedName>
        <fullName evidence="3">Tetratricopeptide repeat (TPR)-like superfamily protein</fullName>
    </submittedName>
</protein>
<gene>
    <name evidence="3" type="ORF">FRX31_031773</name>
</gene>
<dbReference type="Gene3D" id="1.25.40.10">
    <property type="entry name" value="Tetratricopeptide repeat domain"/>
    <property type="match status" value="1"/>
</dbReference>
<evidence type="ECO:0000313" key="4">
    <source>
        <dbReference type="Proteomes" id="UP000554482"/>
    </source>
</evidence>